<dbReference type="Gene3D" id="1.10.390.10">
    <property type="entry name" value="Neutral Protease Domain 2"/>
    <property type="match status" value="2"/>
</dbReference>
<dbReference type="GO" id="GO:0042277">
    <property type="term" value="F:peptide binding"/>
    <property type="evidence" value="ECO:0007669"/>
    <property type="project" value="TreeGrafter"/>
</dbReference>
<evidence type="ECO:0000256" key="16">
    <source>
        <dbReference type="ARBA" id="ARBA00023180"/>
    </source>
</evidence>
<keyword evidence="16" id="KW-0325">Glycoprotein</keyword>
<comment type="catalytic activity">
    <reaction evidence="1">
        <text>Release of an N-terminal amino acid, Xaa-|-Yaa- from a peptide, amide or arylamide. Xaa is preferably Ala, but may be most amino acids including Pro (slow action). When a terminal hydrophobic residue is followed by a prolyl residue, the two may be released as an intact Xaa-Pro dipeptide.</text>
        <dbReference type="EC" id="3.4.11.2"/>
    </reaction>
</comment>
<dbReference type="Gene3D" id="1.25.50.20">
    <property type="match status" value="2"/>
</dbReference>
<evidence type="ECO:0000313" key="25">
    <source>
        <dbReference type="Proteomes" id="UP001152562"/>
    </source>
</evidence>
<evidence type="ECO:0000256" key="17">
    <source>
        <dbReference type="ARBA" id="ARBA00023288"/>
    </source>
</evidence>
<dbReference type="GO" id="GO:0070006">
    <property type="term" value="F:metalloaminopeptidase activity"/>
    <property type="evidence" value="ECO:0007669"/>
    <property type="project" value="TreeGrafter"/>
</dbReference>
<dbReference type="Pfam" id="PF17900">
    <property type="entry name" value="Peptidase_M1_N"/>
    <property type="match status" value="2"/>
</dbReference>
<feature type="binding site" evidence="19">
    <location>
        <position position="268"/>
    </location>
    <ligand>
        <name>Zn(2+)</name>
        <dbReference type="ChEBI" id="CHEBI:29105"/>
        <note>catalytic</note>
    </ligand>
</feature>
<dbReference type="EC" id="3.4.11.2" evidence="4"/>
<dbReference type="InterPro" id="IPR042097">
    <property type="entry name" value="Aminopeptidase_N-like_N_sf"/>
</dbReference>
<sequence length="1834" mass="206878">MHAMEMSINSIRLNTAINPSVNLYENYTLATDDTHFLRIRTTQQLVALQPIEVNIEYESKYADNMFGLYVSTFEQPGVGRVNLVTSQLQPTFARRVFPCFDEPKYKAVFRMTVYAPPAYPTVRTNMPLRTDLSKPVLQGFNKYEFQDTLVQSSYLLAFLVSNFEYISNEENAIFNTTFRVYSRPGTQNTAAFALEFGQKNMVALEKYTDFKYALPKLDKVAVPDFAAGAMENWGLVIYREVALLATEGVTTTSTLQNIGRIICHENMHMWFGNEVSPDSWTYTWLNEGFANFFENFGTELVLPDWRMMDQYVLLVQGVFQNDAVLSVNPMTHPVYTPSQVIGTFNAVAYQKSGSVIRMMQHFLTPEVFRQGLMLYLKANSRTAVTPPELFVSLQQALDQSSHSLPVRVATIMERWTTQGGFPVLTVERQAAGAQSISIAQRRFLTDPALSANDAWHVPVNWVLSTNPDFSDTKAQGWVLPNSPALSVDIPGLANAEWYIINKQQTGYYRVNYDLQNWRALANALQTSHSFIHYLNRAQIVDDSFNLARTGRLDYEIPLEISRYLVNETDYIPWGSINNAFAYLDVVLAGTPAHALFQRYIRELTAPLYEELGFEAKTSDEHVTAYHRNIILNLNCRHGNEHCVNRTQELLQQFKNNENNRPKPDIQTIVFCSGLRGGDVDNFNFLWDRFVTSQDSSEQSILLNSLACTSNPELRSFFLNQVIDDTSPVREQDRHTIIVATINASPESMEVALDFVIENFAAIQPRVQGLTGTSNILNAFARRLTSQAHSQKIKAFVTRYQNIFSAAELAGVAGIQENVASSIAWSENNYNTVNSWLSSYYRSNAVAISSIALSTIIAAISTLPLRSQTSHDLIDESLKTQDDSFTNWIAPEQTNIILEDGNENRITSRVSSTKETEEVENGKQLRNIESSSRNNLRAGMTATRYDIKLTPNLGGGTFAGLARISVQVSDATIGDAVKFYFEDLTISSVKRISGGTSSDINNVNTEDGVLEIDTGVESTLHDFEIQYTGSLAAAGIGFYRGAYDADSYVAMNLHPTNARRVFPCIDEPDIQTTISLTFAGLNSYNHVIANSKRLAEQPNANEYVFKALPGTPHLWGMVAHNLNAANLPTSRVIVYTRPGRNSGDQQSNVAISSYFNFFNNFTGKPYENIIANQQGELHIMALPDVDRDWYALSTMAIWEPYIVIEVSASAKQKQIGFIEIAQAMARQWFGYVLAPTNWRHQWVITGLGRYTAYEAARALESNPEEVARIDMDHVFVSDVIQESLLYDSYTNAIPLQISADIYDEDAIRNHINGLLKTKAPAIMRMLSLVLSQNPEVDYIRNAAATLFNTASLSNVNSRNFYDTLSTVWGQATPLISNVIDFIEPWILNNNYPVVRIEQRQGSGVIVTQERFGFASRPQMNFMIPLSFTTRVNPDFNNIYPTHLLEASTTISMDLGDEDWVIFNVQGQGYYRVNYDNELWERIIEALEDEEQRNIIHPINRATILDDALNLARSGRVEYSIALRIVLTLNLETEYVVWKAFERNMHIVRNHLEALVDGDEDLDQDIYQRVIRRIMMTAETNLTFSPELNVNERAMRSLSRGLIMDISCRGEYEPCIAAAVDLFRNPTDNAVVNPNIPADLRPAVFCANMMTGGGEERELLQAHLTTINNQYERVVVLESLACSRDGEFIQSYLTEVAADNSPYNSEEKTRIIIAIIKSCFQNAKRALDFISRNTAQIRNALGGPEKLEEVLYALSRNIANGDMTTDFTNWVNSLHSNLDTSLVIAERLRDQVQQDMDWNRVYLNTVYEWIDENDAPTLVGSIVVLSVSIFVALFNY</sequence>
<comment type="cofactor">
    <cofactor evidence="19">
        <name>Zn(2+)</name>
        <dbReference type="ChEBI" id="CHEBI:29105"/>
    </cofactor>
    <text evidence="19">Binds 1 zinc ion per subunit.</text>
</comment>
<dbReference type="EMBL" id="CALOZG010000086">
    <property type="protein sequence ID" value="CAH4038200.1"/>
    <property type="molecule type" value="Genomic_DNA"/>
</dbReference>
<feature type="binding site" evidence="19">
    <location>
        <position position="287"/>
    </location>
    <ligand>
        <name>Zn(2+)</name>
        <dbReference type="ChEBI" id="CHEBI:29105"/>
        <note>catalytic</note>
    </ligand>
</feature>
<evidence type="ECO:0000256" key="3">
    <source>
        <dbReference type="ARBA" id="ARBA00010136"/>
    </source>
</evidence>
<dbReference type="SUPFAM" id="SSF63737">
    <property type="entry name" value="Leukotriene A4 hydrolase N-terminal domain"/>
    <property type="match status" value="2"/>
</dbReference>
<dbReference type="FunFam" id="1.25.50.20:FF:000001">
    <property type="entry name" value="Aminopeptidase"/>
    <property type="match status" value="1"/>
</dbReference>
<reference evidence="24" key="1">
    <citation type="submission" date="2022-05" db="EMBL/GenBank/DDBJ databases">
        <authorList>
            <person name="Okamura Y."/>
        </authorList>
    </citation>
    <scope>NUCLEOTIDE SEQUENCE</scope>
</reference>
<proteinExistence type="inferred from homology"/>
<feature type="active site" description="Proton acceptor" evidence="18">
    <location>
        <position position="265"/>
    </location>
</feature>
<dbReference type="GO" id="GO:0016285">
    <property type="term" value="F:alanyl aminopeptidase activity"/>
    <property type="evidence" value="ECO:0007669"/>
    <property type="project" value="UniProtKB-EC"/>
</dbReference>
<dbReference type="InterPro" id="IPR001930">
    <property type="entry name" value="Peptidase_M1"/>
</dbReference>
<evidence type="ECO:0000256" key="13">
    <source>
        <dbReference type="ARBA" id="ARBA00023049"/>
    </source>
</evidence>
<dbReference type="InterPro" id="IPR045357">
    <property type="entry name" value="Aminopeptidase_N-like_N"/>
</dbReference>
<dbReference type="GO" id="GO:0043171">
    <property type="term" value="P:peptide catabolic process"/>
    <property type="evidence" value="ECO:0007669"/>
    <property type="project" value="TreeGrafter"/>
</dbReference>
<keyword evidence="13" id="KW-0482">Metalloprotease</keyword>
<evidence type="ECO:0000256" key="1">
    <source>
        <dbReference type="ARBA" id="ARBA00000098"/>
    </source>
</evidence>
<evidence type="ECO:0000256" key="11">
    <source>
        <dbReference type="ARBA" id="ARBA00022801"/>
    </source>
</evidence>
<dbReference type="Gene3D" id="2.60.40.1910">
    <property type="match status" value="2"/>
</dbReference>
<dbReference type="InterPro" id="IPR034016">
    <property type="entry name" value="M1_APN-typ"/>
</dbReference>
<dbReference type="PRINTS" id="PR00756">
    <property type="entry name" value="ALADIPTASE"/>
</dbReference>
<evidence type="ECO:0000256" key="6">
    <source>
        <dbReference type="ARBA" id="ARBA00022475"/>
    </source>
</evidence>
<protein>
    <recommendedName>
        <fullName evidence="5">Aminopeptidase N</fullName>
        <ecNumber evidence="4">3.4.11.2</ecNumber>
    </recommendedName>
</protein>
<dbReference type="Pfam" id="PF01433">
    <property type="entry name" value="Peptidase_M1"/>
    <property type="match status" value="2"/>
</dbReference>
<dbReference type="InterPro" id="IPR050344">
    <property type="entry name" value="Peptidase_M1_aminopeptidases"/>
</dbReference>
<name>A0A9P0TUD4_PIEBR</name>
<comment type="subcellular location">
    <subcellularLocation>
        <location evidence="2">Cell membrane</location>
        <topology evidence="2">Lipid-anchor</topology>
        <topology evidence="2">GPI-anchor</topology>
    </subcellularLocation>
</comment>
<feature type="domain" description="Peptidase M1 membrane alanine aminopeptidase" evidence="21">
    <location>
        <begin position="1207"/>
        <end position="1384"/>
    </location>
</feature>
<dbReference type="GO" id="GO:0005615">
    <property type="term" value="C:extracellular space"/>
    <property type="evidence" value="ECO:0007669"/>
    <property type="project" value="TreeGrafter"/>
</dbReference>
<dbReference type="InterPro" id="IPR027268">
    <property type="entry name" value="Peptidase_M4/M1_CTD_sf"/>
</dbReference>
<keyword evidence="17" id="KW-0449">Lipoprotein</keyword>
<evidence type="ECO:0000256" key="8">
    <source>
        <dbReference type="ARBA" id="ARBA00022670"/>
    </source>
</evidence>
<accession>A0A9P0TUD4</accession>
<dbReference type="FunFam" id="2.60.40.1910:FF:000008">
    <property type="entry name" value="Aminopeptidase"/>
    <property type="match status" value="2"/>
</dbReference>
<dbReference type="PANTHER" id="PTHR11533:SF290">
    <property type="entry name" value="AMINOPEPTIDASE"/>
    <property type="match status" value="1"/>
</dbReference>
<keyword evidence="25" id="KW-1185">Reference proteome</keyword>
<keyword evidence="11" id="KW-0378">Hydrolase</keyword>
<comment type="caution">
    <text evidence="24">The sequence shown here is derived from an EMBL/GenBank/DDBJ whole genome shotgun (WGS) entry which is preliminary data.</text>
</comment>
<feature type="domain" description="Aminopeptidase N-like N-terminal" evidence="23">
    <location>
        <begin position="2"/>
        <end position="155"/>
    </location>
</feature>
<dbReference type="PANTHER" id="PTHR11533">
    <property type="entry name" value="PROTEASE M1 ZINC METALLOPROTEASE"/>
    <property type="match status" value="1"/>
</dbReference>
<evidence type="ECO:0000256" key="5">
    <source>
        <dbReference type="ARBA" id="ARBA00015611"/>
    </source>
</evidence>
<dbReference type="FunFam" id="1.10.390.10:FF:000019">
    <property type="entry name" value="Aminopeptidase"/>
    <property type="match status" value="1"/>
</dbReference>
<evidence type="ECO:0000313" key="24">
    <source>
        <dbReference type="EMBL" id="CAH4038200.1"/>
    </source>
</evidence>
<keyword evidence="8" id="KW-0645">Protease</keyword>
<keyword evidence="10" id="KW-0732">Signal</keyword>
<keyword evidence="7" id="KW-0336">GPI-anchor</keyword>
<gene>
    <name evidence="24" type="ORF">PIBRA_LOCUS13792</name>
</gene>
<evidence type="ECO:0000256" key="2">
    <source>
        <dbReference type="ARBA" id="ARBA00004609"/>
    </source>
</evidence>
<evidence type="ECO:0000256" key="12">
    <source>
        <dbReference type="ARBA" id="ARBA00022833"/>
    </source>
</evidence>
<dbReference type="GO" id="GO:0005737">
    <property type="term" value="C:cytoplasm"/>
    <property type="evidence" value="ECO:0007669"/>
    <property type="project" value="TreeGrafter"/>
</dbReference>
<dbReference type="InterPro" id="IPR024571">
    <property type="entry name" value="ERAP1-like_C_dom"/>
</dbReference>
<evidence type="ECO:0000259" key="21">
    <source>
        <dbReference type="Pfam" id="PF01433"/>
    </source>
</evidence>
<evidence type="ECO:0000256" key="7">
    <source>
        <dbReference type="ARBA" id="ARBA00022622"/>
    </source>
</evidence>
<dbReference type="SUPFAM" id="SSF55486">
    <property type="entry name" value="Metalloproteases ('zincins'), catalytic domain"/>
    <property type="match status" value="2"/>
</dbReference>
<keyword evidence="12 19" id="KW-0862">Zinc</keyword>
<dbReference type="GO" id="GO:0098552">
    <property type="term" value="C:side of membrane"/>
    <property type="evidence" value="ECO:0007669"/>
    <property type="project" value="UniProtKB-KW"/>
</dbReference>
<evidence type="ECO:0000259" key="23">
    <source>
        <dbReference type="Pfam" id="PF17900"/>
    </source>
</evidence>
<evidence type="ECO:0000259" key="22">
    <source>
        <dbReference type="Pfam" id="PF11838"/>
    </source>
</evidence>
<feature type="site" description="Transition state stabilizer" evidence="20">
    <location>
        <position position="349"/>
    </location>
</feature>
<comment type="similarity">
    <text evidence="3">Belongs to the peptidase M1 family.</text>
</comment>
<evidence type="ECO:0000256" key="4">
    <source>
        <dbReference type="ARBA" id="ARBA00012564"/>
    </source>
</evidence>
<organism evidence="24 25">
    <name type="scientific">Pieris brassicae</name>
    <name type="common">White butterfly</name>
    <name type="synonym">Large white butterfly</name>
    <dbReference type="NCBI Taxonomy" id="7116"/>
    <lineage>
        <taxon>Eukaryota</taxon>
        <taxon>Metazoa</taxon>
        <taxon>Ecdysozoa</taxon>
        <taxon>Arthropoda</taxon>
        <taxon>Hexapoda</taxon>
        <taxon>Insecta</taxon>
        <taxon>Pterygota</taxon>
        <taxon>Neoptera</taxon>
        <taxon>Endopterygota</taxon>
        <taxon>Lepidoptera</taxon>
        <taxon>Glossata</taxon>
        <taxon>Ditrysia</taxon>
        <taxon>Papilionoidea</taxon>
        <taxon>Pieridae</taxon>
        <taxon>Pierinae</taxon>
        <taxon>Pieris</taxon>
    </lineage>
</organism>
<evidence type="ECO:0000256" key="15">
    <source>
        <dbReference type="ARBA" id="ARBA00023157"/>
    </source>
</evidence>
<keyword evidence="6" id="KW-1003">Cell membrane</keyword>
<feature type="domain" description="Aminopeptidase N-like N-terminal" evidence="23">
    <location>
        <begin position="942"/>
        <end position="1101"/>
    </location>
</feature>
<dbReference type="CDD" id="cd09601">
    <property type="entry name" value="M1_APN-Q_like"/>
    <property type="match status" value="1"/>
</dbReference>
<dbReference type="Proteomes" id="UP001152562">
    <property type="component" value="Unassembled WGS sequence"/>
</dbReference>
<evidence type="ECO:0000256" key="9">
    <source>
        <dbReference type="ARBA" id="ARBA00022723"/>
    </source>
</evidence>
<keyword evidence="14" id="KW-0472">Membrane</keyword>
<dbReference type="Gene3D" id="2.60.40.1730">
    <property type="entry name" value="tricorn interacting facor f3 domain"/>
    <property type="match status" value="2"/>
</dbReference>
<feature type="domain" description="Peptidase M1 membrane alanine aminopeptidase" evidence="21">
    <location>
        <begin position="192"/>
        <end position="415"/>
    </location>
</feature>
<dbReference type="GO" id="GO:0005886">
    <property type="term" value="C:plasma membrane"/>
    <property type="evidence" value="ECO:0007669"/>
    <property type="project" value="UniProtKB-SubCell"/>
</dbReference>
<keyword evidence="15" id="KW-1015">Disulfide bond</keyword>
<feature type="domain" description="ERAP1-like C-terminal" evidence="22">
    <location>
        <begin position="1458"/>
        <end position="1777"/>
    </location>
</feature>
<evidence type="ECO:0000256" key="14">
    <source>
        <dbReference type="ARBA" id="ARBA00023136"/>
    </source>
</evidence>
<dbReference type="Pfam" id="PF11838">
    <property type="entry name" value="ERAP1_C"/>
    <property type="match status" value="2"/>
</dbReference>
<evidence type="ECO:0000256" key="20">
    <source>
        <dbReference type="PIRSR" id="PIRSR634016-4"/>
    </source>
</evidence>
<feature type="domain" description="ERAP1-like C-terminal" evidence="22">
    <location>
        <begin position="497"/>
        <end position="799"/>
    </location>
</feature>
<dbReference type="InterPro" id="IPR014782">
    <property type="entry name" value="Peptidase_M1_dom"/>
</dbReference>
<dbReference type="GO" id="GO:0006508">
    <property type="term" value="P:proteolysis"/>
    <property type="evidence" value="ECO:0007669"/>
    <property type="project" value="UniProtKB-KW"/>
</dbReference>
<evidence type="ECO:0000256" key="10">
    <source>
        <dbReference type="ARBA" id="ARBA00022729"/>
    </source>
</evidence>
<dbReference type="GO" id="GO:0008270">
    <property type="term" value="F:zinc ion binding"/>
    <property type="evidence" value="ECO:0007669"/>
    <property type="project" value="InterPro"/>
</dbReference>
<keyword evidence="9 19" id="KW-0479">Metal-binding</keyword>
<evidence type="ECO:0000256" key="19">
    <source>
        <dbReference type="PIRSR" id="PIRSR634016-3"/>
    </source>
</evidence>
<feature type="binding site" evidence="19">
    <location>
        <position position="264"/>
    </location>
    <ligand>
        <name>Zn(2+)</name>
        <dbReference type="ChEBI" id="CHEBI:29105"/>
        <note>catalytic</note>
    </ligand>
</feature>
<evidence type="ECO:0000256" key="18">
    <source>
        <dbReference type="PIRSR" id="PIRSR634016-1"/>
    </source>
</evidence>